<dbReference type="NCBIfam" id="TIGR00247">
    <property type="entry name" value="endolytic transglycosylase MltG"/>
    <property type="match status" value="1"/>
</dbReference>
<evidence type="ECO:0000256" key="5">
    <source>
        <dbReference type="ARBA" id="ARBA00023239"/>
    </source>
</evidence>
<accession>A0A0M6YKM3</accession>
<comment type="function">
    <text evidence="7">Functions as a peptidoglycan terminase that cleaves nascent peptidoglycan strands endolytically to terminate their elongation.</text>
</comment>
<evidence type="ECO:0000256" key="2">
    <source>
        <dbReference type="ARBA" id="ARBA00022692"/>
    </source>
</evidence>
<proteinExistence type="inferred from homology"/>
<dbReference type="GO" id="GO:0009252">
    <property type="term" value="P:peptidoglycan biosynthetic process"/>
    <property type="evidence" value="ECO:0007669"/>
    <property type="project" value="UniProtKB-UniRule"/>
</dbReference>
<keyword evidence="5 7" id="KW-0456">Lyase</keyword>
<name>A0A0M6YKM3_9RHOB</name>
<dbReference type="Proteomes" id="UP000049222">
    <property type="component" value="Unassembled WGS sequence"/>
</dbReference>
<dbReference type="EMBL" id="CXSU01000012">
    <property type="protein sequence ID" value="CTQ50918.1"/>
    <property type="molecule type" value="Genomic_DNA"/>
</dbReference>
<dbReference type="OrthoDB" id="9814591at2"/>
<comment type="similarity">
    <text evidence="7">Belongs to the transglycosylase MltG family.</text>
</comment>
<dbReference type="HAMAP" id="MF_02065">
    <property type="entry name" value="MltG"/>
    <property type="match status" value="1"/>
</dbReference>
<evidence type="ECO:0000313" key="9">
    <source>
        <dbReference type="Proteomes" id="UP000049222"/>
    </source>
</evidence>
<evidence type="ECO:0000256" key="3">
    <source>
        <dbReference type="ARBA" id="ARBA00022989"/>
    </source>
</evidence>
<sequence>MWKHIAANALTLGVVVIACLAAIIQIGKSRWAEPGPLTEATFFEVPRGASMRVVTEDLVEAGIVSSGSIFRIGTNYAERGGDLKFGTYEIPAGATMPEVLDIVTAGGPSVFPYSVTYLVRQRGPEVRVRERIPGQEEAIEIATYEPGVDEVPEEYTALIERGVPITWRVSVAPGLTSWDVVEALKAVDFLEGGDDLPVPPEGSLAPDTYDVARGSDIETLIDRMRSAQEGILADAWASRVPGLPIETPEEALTLASIVEKETGVPEERRTVAGVFVNRLEQGMRLQTDPTVIYGITNGEGGPLGRGIRASELRAATPYNTYVIEGLPPTPIANPGAASIRAALNPEETEFIFFVADGSGGHAFAETLAQHNANVAAWRAIEAARDATSTD</sequence>
<dbReference type="GO" id="GO:0005886">
    <property type="term" value="C:plasma membrane"/>
    <property type="evidence" value="ECO:0007669"/>
    <property type="project" value="UniProtKB-UniRule"/>
</dbReference>
<gene>
    <name evidence="7" type="primary">mltG</name>
    <name evidence="8" type="ORF">JDO7802_02949</name>
</gene>
<dbReference type="RefSeq" id="WP_055086683.1">
    <property type="nucleotide sequence ID" value="NZ_CXSU01000012.1"/>
</dbReference>
<dbReference type="InterPro" id="IPR003770">
    <property type="entry name" value="MLTG-like"/>
</dbReference>
<protein>
    <recommendedName>
        <fullName evidence="7">Endolytic murein transglycosylase</fullName>
        <ecNumber evidence="7">4.2.2.29</ecNumber>
    </recommendedName>
    <alternativeName>
        <fullName evidence="7">Peptidoglycan lytic transglycosylase</fullName>
    </alternativeName>
    <alternativeName>
        <fullName evidence="7">Peptidoglycan polymerization terminase</fullName>
    </alternativeName>
</protein>
<organism evidence="8 9">
    <name type="scientific">Jannaschia donghaensis</name>
    <dbReference type="NCBI Taxonomy" id="420998"/>
    <lineage>
        <taxon>Bacteria</taxon>
        <taxon>Pseudomonadati</taxon>
        <taxon>Pseudomonadota</taxon>
        <taxon>Alphaproteobacteria</taxon>
        <taxon>Rhodobacterales</taxon>
        <taxon>Roseobacteraceae</taxon>
        <taxon>Jannaschia</taxon>
    </lineage>
</organism>
<dbReference type="GO" id="GO:0071555">
    <property type="term" value="P:cell wall organization"/>
    <property type="evidence" value="ECO:0007669"/>
    <property type="project" value="UniProtKB-KW"/>
</dbReference>
<keyword evidence="4 7" id="KW-0472">Membrane</keyword>
<evidence type="ECO:0000256" key="7">
    <source>
        <dbReference type="HAMAP-Rule" id="MF_02065"/>
    </source>
</evidence>
<dbReference type="CDD" id="cd08010">
    <property type="entry name" value="MltG_like"/>
    <property type="match status" value="1"/>
</dbReference>
<evidence type="ECO:0000313" key="8">
    <source>
        <dbReference type="EMBL" id="CTQ50918.1"/>
    </source>
</evidence>
<keyword evidence="2 7" id="KW-0812">Transmembrane</keyword>
<evidence type="ECO:0000256" key="4">
    <source>
        <dbReference type="ARBA" id="ARBA00023136"/>
    </source>
</evidence>
<dbReference type="PANTHER" id="PTHR30518:SF2">
    <property type="entry name" value="ENDOLYTIC MUREIN TRANSGLYCOSYLASE"/>
    <property type="match status" value="1"/>
</dbReference>
<dbReference type="Pfam" id="PF02618">
    <property type="entry name" value="YceG"/>
    <property type="match status" value="1"/>
</dbReference>
<dbReference type="PANTHER" id="PTHR30518">
    <property type="entry name" value="ENDOLYTIC MUREIN TRANSGLYCOSYLASE"/>
    <property type="match status" value="1"/>
</dbReference>
<dbReference type="STRING" id="420998.JDO7802_02949"/>
<feature type="site" description="Important for catalytic activity" evidence="7">
    <location>
        <position position="261"/>
    </location>
</feature>
<dbReference type="AlphaFoldDB" id="A0A0M6YKM3"/>
<keyword evidence="1 7" id="KW-1003">Cell membrane</keyword>
<dbReference type="EC" id="4.2.2.29" evidence="7"/>
<dbReference type="PROSITE" id="PS51257">
    <property type="entry name" value="PROKAR_LIPOPROTEIN"/>
    <property type="match status" value="1"/>
</dbReference>
<keyword evidence="7" id="KW-0997">Cell inner membrane</keyword>
<comment type="catalytic activity">
    <reaction evidence="7">
        <text>a peptidoglycan chain = a peptidoglycan chain with N-acetyl-1,6-anhydromuramyl-[peptide] at the reducing end + a peptidoglycan chain with N-acetylglucosamine at the non-reducing end.</text>
        <dbReference type="EC" id="4.2.2.29"/>
    </reaction>
</comment>
<dbReference type="GO" id="GO:0008932">
    <property type="term" value="F:lytic endotransglycosylase activity"/>
    <property type="evidence" value="ECO:0007669"/>
    <property type="project" value="UniProtKB-UniRule"/>
</dbReference>
<keyword evidence="9" id="KW-1185">Reference proteome</keyword>
<evidence type="ECO:0000256" key="1">
    <source>
        <dbReference type="ARBA" id="ARBA00022475"/>
    </source>
</evidence>
<reference evidence="8 9" key="1">
    <citation type="submission" date="2015-07" db="EMBL/GenBank/DDBJ databases">
        <authorList>
            <person name="Noorani M."/>
        </authorList>
    </citation>
    <scope>NUCLEOTIDE SEQUENCE [LARGE SCALE GENOMIC DNA]</scope>
    <source>
        <strain evidence="8 9">CECT 7802</strain>
    </source>
</reference>
<evidence type="ECO:0000256" key="6">
    <source>
        <dbReference type="ARBA" id="ARBA00023316"/>
    </source>
</evidence>
<dbReference type="Gene3D" id="3.30.1490.480">
    <property type="entry name" value="Endolytic murein transglycosylase"/>
    <property type="match status" value="1"/>
</dbReference>
<keyword evidence="6 7" id="KW-0961">Cell wall biogenesis/degradation</keyword>
<dbReference type="Gene3D" id="3.30.160.60">
    <property type="entry name" value="Classic Zinc Finger"/>
    <property type="match status" value="1"/>
</dbReference>
<keyword evidence="3 7" id="KW-1133">Transmembrane helix</keyword>